<evidence type="ECO:0000259" key="4">
    <source>
        <dbReference type="SMART" id="SM00922"/>
    </source>
</evidence>
<dbReference type="Gene3D" id="3.30.390.10">
    <property type="entry name" value="Enolase-like, N-terminal domain"/>
    <property type="match status" value="1"/>
</dbReference>
<protein>
    <recommendedName>
        <fullName evidence="4">Mandelate racemase/muconate lactonizing enzyme C-terminal domain-containing protein</fullName>
    </recommendedName>
</protein>
<name>A0ABD0YKC8_9HEMI</name>
<comment type="caution">
    <text evidence="5">The sequence shown here is derived from an EMBL/GenBank/DDBJ whole genome shotgun (WGS) entry which is preliminary data.</text>
</comment>
<sequence>MSSELMIEKLLVHDLRFPTSLSHDGSDAMHTDPDYSCAYVELHTNQDVKGCSLAFTLGQGTEVVVSGIKALEGLVVGRKTRDIFEDFANFWKSMTSHSQLRWIGPEKGVIHLATAAIVNALWDLWAKLEGKPLWRLLVEIPPEVLISTIDFTYISDVLSKDEALAMLKVGDNDQKEVRVQELLKSGYPAYTTQAGWLGYSAEKRKDLCLKFLKKGFKGFKIKVGQDLEDDKARCQQVRDVIGYDNDLMVDANQKWDVPEAIAWMKELAVFKPLWIEEPTSPDDIIGHSKIAQELKAYGIGVATGEMCANRVMFKQFLQSGGMDFCQIDACRIGGVNELLSIYLMANKFRVKVCPHAGGIGLCEMVQHLQMWDYVSVSRTMDGRSIEYVDQQHEHFKHPVVMQNACYLPPQVSHLSILFRYWSMRGTQKKITTPVKNQKMNIF</sequence>
<comment type="cofactor">
    <cofactor evidence="1">
        <name>Mg(2+)</name>
        <dbReference type="ChEBI" id="CHEBI:18420"/>
    </cofactor>
</comment>
<evidence type="ECO:0000256" key="3">
    <source>
        <dbReference type="ARBA" id="ARBA00022842"/>
    </source>
</evidence>
<accession>A0ABD0YKC8</accession>
<dbReference type="PANTHER" id="PTHR13794:SF58">
    <property type="entry name" value="MITOCHONDRIAL ENOLASE SUPERFAMILY MEMBER 1"/>
    <property type="match status" value="1"/>
</dbReference>
<evidence type="ECO:0000313" key="5">
    <source>
        <dbReference type="EMBL" id="KAL1116339.1"/>
    </source>
</evidence>
<dbReference type="Pfam" id="PF02746">
    <property type="entry name" value="MR_MLE_N"/>
    <property type="match status" value="1"/>
</dbReference>
<evidence type="ECO:0000256" key="2">
    <source>
        <dbReference type="ARBA" id="ARBA00022723"/>
    </source>
</evidence>
<keyword evidence="3" id="KW-0460">Magnesium</keyword>
<gene>
    <name evidence="5" type="ORF">AAG570_005834</name>
</gene>
<proteinExistence type="predicted"/>
<dbReference type="SFLD" id="SFLDS00001">
    <property type="entry name" value="Enolase"/>
    <property type="match status" value="1"/>
</dbReference>
<dbReference type="SUPFAM" id="SSF54826">
    <property type="entry name" value="Enolase N-terminal domain-like"/>
    <property type="match status" value="1"/>
</dbReference>
<dbReference type="PROSITE" id="PS00909">
    <property type="entry name" value="MR_MLE_2"/>
    <property type="match status" value="1"/>
</dbReference>
<dbReference type="InterPro" id="IPR018110">
    <property type="entry name" value="Mandel_Rmase/mucon_lact_enz_CS"/>
</dbReference>
<dbReference type="InterPro" id="IPR013342">
    <property type="entry name" value="Mandelate_racemase_C"/>
</dbReference>
<dbReference type="Pfam" id="PF13378">
    <property type="entry name" value="MR_MLE_C"/>
    <property type="match status" value="1"/>
</dbReference>
<feature type="domain" description="Mandelate racemase/muconate lactonizing enzyme C-terminal" evidence="4">
    <location>
        <begin position="201"/>
        <end position="297"/>
    </location>
</feature>
<dbReference type="Proteomes" id="UP001558652">
    <property type="component" value="Unassembled WGS sequence"/>
</dbReference>
<evidence type="ECO:0000313" key="6">
    <source>
        <dbReference type="Proteomes" id="UP001558652"/>
    </source>
</evidence>
<dbReference type="SUPFAM" id="SSF51604">
    <property type="entry name" value="Enolase C-terminal domain-like"/>
    <property type="match status" value="1"/>
</dbReference>
<dbReference type="InterPro" id="IPR029065">
    <property type="entry name" value="Enolase_C-like"/>
</dbReference>
<dbReference type="EMBL" id="JBFDAA010000018">
    <property type="protein sequence ID" value="KAL1116339.1"/>
    <property type="molecule type" value="Genomic_DNA"/>
</dbReference>
<dbReference type="SMART" id="SM00922">
    <property type="entry name" value="MR_MLE"/>
    <property type="match status" value="1"/>
</dbReference>
<dbReference type="Gene3D" id="3.20.20.120">
    <property type="entry name" value="Enolase-like C-terminal domain"/>
    <property type="match status" value="1"/>
</dbReference>
<reference evidence="5 6" key="1">
    <citation type="submission" date="2024-07" db="EMBL/GenBank/DDBJ databases">
        <title>Chromosome-level genome assembly of the water stick insect Ranatra chinensis (Heteroptera: Nepidae).</title>
        <authorList>
            <person name="Liu X."/>
        </authorList>
    </citation>
    <scope>NUCLEOTIDE SEQUENCE [LARGE SCALE GENOMIC DNA]</scope>
    <source>
        <strain evidence="5">Cailab_2021Rc</strain>
        <tissue evidence="5">Muscle</tissue>
    </source>
</reference>
<dbReference type="GO" id="GO:0016836">
    <property type="term" value="F:hydro-lyase activity"/>
    <property type="evidence" value="ECO:0007669"/>
    <property type="project" value="UniProtKB-ARBA"/>
</dbReference>
<dbReference type="InterPro" id="IPR036849">
    <property type="entry name" value="Enolase-like_C_sf"/>
</dbReference>
<dbReference type="AlphaFoldDB" id="A0ABD0YKC8"/>
<dbReference type="PANTHER" id="PTHR13794">
    <property type="entry name" value="ENOLASE SUPERFAMILY, MANDELATE RACEMASE"/>
    <property type="match status" value="1"/>
</dbReference>
<evidence type="ECO:0000256" key="1">
    <source>
        <dbReference type="ARBA" id="ARBA00001946"/>
    </source>
</evidence>
<keyword evidence="6" id="KW-1185">Reference proteome</keyword>
<organism evidence="5 6">
    <name type="scientific">Ranatra chinensis</name>
    <dbReference type="NCBI Taxonomy" id="642074"/>
    <lineage>
        <taxon>Eukaryota</taxon>
        <taxon>Metazoa</taxon>
        <taxon>Ecdysozoa</taxon>
        <taxon>Arthropoda</taxon>
        <taxon>Hexapoda</taxon>
        <taxon>Insecta</taxon>
        <taxon>Pterygota</taxon>
        <taxon>Neoptera</taxon>
        <taxon>Paraneoptera</taxon>
        <taxon>Hemiptera</taxon>
        <taxon>Heteroptera</taxon>
        <taxon>Panheteroptera</taxon>
        <taxon>Nepomorpha</taxon>
        <taxon>Nepidae</taxon>
        <taxon>Ranatrinae</taxon>
        <taxon>Ranatra</taxon>
    </lineage>
</organism>
<dbReference type="GO" id="GO:0046872">
    <property type="term" value="F:metal ion binding"/>
    <property type="evidence" value="ECO:0007669"/>
    <property type="project" value="UniProtKB-KW"/>
</dbReference>
<keyword evidence="2" id="KW-0479">Metal-binding</keyword>
<dbReference type="InterPro" id="IPR013341">
    <property type="entry name" value="Mandelate_racemase_N_dom"/>
</dbReference>
<dbReference type="InterPro" id="IPR029017">
    <property type="entry name" value="Enolase-like_N"/>
</dbReference>
<dbReference type="SFLD" id="SFLDG00179">
    <property type="entry name" value="mandelate_racemase"/>
    <property type="match status" value="1"/>
</dbReference>
<dbReference type="InterPro" id="IPR046945">
    <property type="entry name" value="RHMD-like"/>
</dbReference>